<accession>A0A975P7G4</accession>
<dbReference type="PANTHER" id="PTHR33303:SF2">
    <property type="entry name" value="COA-BINDING DOMAIN-CONTAINING PROTEIN"/>
    <property type="match status" value="1"/>
</dbReference>
<dbReference type="SUPFAM" id="SSF51735">
    <property type="entry name" value="NAD(P)-binding Rossmann-fold domains"/>
    <property type="match status" value="1"/>
</dbReference>
<dbReference type="RefSeq" id="WP_215503446.1">
    <property type="nucleotide sequence ID" value="NZ_CP076361.1"/>
</dbReference>
<dbReference type="InterPro" id="IPR036291">
    <property type="entry name" value="NAD(P)-bd_dom_sf"/>
</dbReference>
<keyword evidence="3" id="KW-1185">Reference proteome</keyword>
<dbReference type="SMART" id="SM00881">
    <property type="entry name" value="CoA_binding"/>
    <property type="match status" value="1"/>
</dbReference>
<dbReference type="EMBL" id="CP076361">
    <property type="protein sequence ID" value="QWK91254.1"/>
    <property type="molecule type" value="Genomic_DNA"/>
</dbReference>
<feature type="domain" description="CoA-binding" evidence="1">
    <location>
        <begin position="16"/>
        <end position="112"/>
    </location>
</feature>
<evidence type="ECO:0000259" key="1">
    <source>
        <dbReference type="SMART" id="SM00881"/>
    </source>
</evidence>
<dbReference type="Pfam" id="PF13380">
    <property type="entry name" value="CoA_binding_2"/>
    <property type="match status" value="1"/>
</dbReference>
<dbReference type="Gene3D" id="3.40.50.720">
    <property type="entry name" value="NAD(P)-binding Rossmann-like Domain"/>
    <property type="match status" value="1"/>
</dbReference>
<proteinExistence type="predicted"/>
<dbReference type="AlphaFoldDB" id="A0A975P7G4"/>
<dbReference type="Proteomes" id="UP000679352">
    <property type="component" value="Chromosome"/>
</dbReference>
<dbReference type="KEGG" id="gfu:KM031_04995"/>
<organism evidence="2 3">
    <name type="scientific">Gemmobacter fulvus</name>
    <dbReference type="NCBI Taxonomy" id="2840474"/>
    <lineage>
        <taxon>Bacteria</taxon>
        <taxon>Pseudomonadati</taxon>
        <taxon>Pseudomonadota</taxon>
        <taxon>Alphaproteobacteria</taxon>
        <taxon>Rhodobacterales</taxon>
        <taxon>Paracoccaceae</taxon>
        <taxon>Gemmobacter</taxon>
    </lineage>
</organism>
<protein>
    <submittedName>
        <fullName evidence="2">CoA-binding protein</fullName>
    </submittedName>
</protein>
<evidence type="ECO:0000313" key="3">
    <source>
        <dbReference type="Proteomes" id="UP000679352"/>
    </source>
</evidence>
<sequence>MSPGNTDLRDDDIRSILTTTRVIALVGWSPNPDRPSHRVAAFLAARGYRVIPVNPGQAGQQALGETVRASLAEIHDPVDMVDIFRRSEDVPGVVDAALALPGVKVIWMQLGVTHAAAAAKAEAQGLRVVQDRCPVIEIGRLGL</sequence>
<reference evidence="2" key="1">
    <citation type="submission" date="2021-06" db="EMBL/GenBank/DDBJ databases">
        <title>Direct submission.</title>
        <authorList>
            <person name="Lee C.-S."/>
            <person name="Jin L."/>
        </authorList>
    </citation>
    <scope>NUCLEOTIDE SEQUENCE</scope>
    <source>
        <strain evidence="2">Con5</strain>
    </source>
</reference>
<gene>
    <name evidence="2" type="ORF">KM031_04995</name>
</gene>
<evidence type="ECO:0000313" key="2">
    <source>
        <dbReference type="EMBL" id="QWK91254.1"/>
    </source>
</evidence>
<name>A0A975P7G4_9RHOB</name>
<dbReference type="InterPro" id="IPR003781">
    <property type="entry name" value="CoA-bd"/>
</dbReference>
<dbReference type="PANTHER" id="PTHR33303">
    <property type="entry name" value="CYTOPLASMIC PROTEIN-RELATED"/>
    <property type="match status" value="1"/>
</dbReference>